<dbReference type="Gene3D" id="1.10.150.290">
    <property type="entry name" value="S-adenosyl-L-methionine-dependent methyltransferases"/>
    <property type="match status" value="1"/>
</dbReference>
<evidence type="ECO:0000256" key="5">
    <source>
        <dbReference type="HAMAP-Rule" id="MF_00560"/>
    </source>
</evidence>
<reference evidence="7 8" key="1">
    <citation type="journal article" date="2019" name="Int. J. Syst. Evol. Microbiol.">
        <title>The Global Catalogue of Microorganisms (GCM) 10K type strain sequencing project: providing services to taxonomists for standard genome sequencing and annotation.</title>
        <authorList>
            <consortium name="The Broad Institute Genomics Platform"/>
            <consortium name="The Broad Institute Genome Sequencing Center for Infectious Disease"/>
            <person name="Wu L."/>
            <person name="Ma J."/>
        </authorList>
    </citation>
    <scope>NUCLEOTIDE SEQUENCE [LARGE SCALE GENOMIC DNA]</scope>
    <source>
        <strain evidence="7 8">JCM 6307</strain>
    </source>
</reference>
<dbReference type="InterPro" id="IPR023506">
    <property type="entry name" value="Trans-aconitate_MeTrfase"/>
</dbReference>
<dbReference type="CDD" id="cd02440">
    <property type="entry name" value="AdoMet_MTases"/>
    <property type="match status" value="1"/>
</dbReference>
<dbReference type="PANTHER" id="PTHR43861:SF1">
    <property type="entry name" value="TRANS-ACONITATE 2-METHYLTRANSFERASE"/>
    <property type="match status" value="1"/>
</dbReference>
<evidence type="ECO:0000256" key="4">
    <source>
        <dbReference type="ARBA" id="ARBA00022691"/>
    </source>
</evidence>
<keyword evidence="8" id="KW-1185">Reference proteome</keyword>
<dbReference type="Proteomes" id="UP001501358">
    <property type="component" value="Unassembled WGS sequence"/>
</dbReference>
<dbReference type="HAMAP" id="MF_00560">
    <property type="entry name" value="Tran_acon_Me_trans"/>
    <property type="match status" value="1"/>
</dbReference>
<evidence type="ECO:0000313" key="8">
    <source>
        <dbReference type="Proteomes" id="UP001501358"/>
    </source>
</evidence>
<keyword evidence="4 5" id="KW-0949">S-adenosyl-L-methionine</keyword>
<dbReference type="EC" id="2.1.1.144" evidence="5"/>
<protein>
    <recommendedName>
        <fullName evidence="5">Trans-aconitate 2-methyltransferase</fullName>
        <ecNumber evidence="5">2.1.1.144</ecNumber>
    </recommendedName>
</protein>
<accession>A0ABN3MNA7</accession>
<dbReference type="Gene3D" id="3.40.50.150">
    <property type="entry name" value="Vaccinia Virus protein VP39"/>
    <property type="match status" value="1"/>
</dbReference>
<dbReference type="RefSeq" id="WP_344385054.1">
    <property type="nucleotide sequence ID" value="NZ_BAAATA010000033.1"/>
</dbReference>
<gene>
    <name evidence="5" type="primary">tam</name>
    <name evidence="7" type="ORF">GCM10010406_44860</name>
</gene>
<keyword evidence="3 5" id="KW-0808">Transferase</keyword>
<comment type="similarity">
    <text evidence="5">Belongs to the methyltransferase superfamily. Tam family.</text>
</comment>
<dbReference type="SUPFAM" id="SSF53335">
    <property type="entry name" value="S-adenosyl-L-methionine-dependent methyltransferases"/>
    <property type="match status" value="1"/>
</dbReference>
<evidence type="ECO:0000256" key="1">
    <source>
        <dbReference type="ARBA" id="ARBA00022490"/>
    </source>
</evidence>
<dbReference type="Pfam" id="PF13649">
    <property type="entry name" value="Methyltransf_25"/>
    <property type="match status" value="1"/>
</dbReference>
<dbReference type="InterPro" id="IPR041698">
    <property type="entry name" value="Methyltransf_25"/>
</dbReference>
<keyword evidence="2 5" id="KW-0489">Methyltransferase</keyword>
<comment type="function">
    <text evidence="5">Catalyzes the S-adenosylmethionine monomethyl esterification of trans-aconitate.</text>
</comment>
<comment type="caution">
    <text evidence="7">The sequence shown here is derived from an EMBL/GenBank/DDBJ whole genome shotgun (WGS) entry which is preliminary data.</text>
</comment>
<feature type="domain" description="Methyltransferase" evidence="6">
    <location>
        <begin position="39"/>
        <end position="136"/>
    </location>
</feature>
<dbReference type="EMBL" id="BAAATA010000033">
    <property type="protein sequence ID" value="GAA2503316.1"/>
    <property type="molecule type" value="Genomic_DNA"/>
</dbReference>
<proteinExistence type="inferred from homology"/>
<evidence type="ECO:0000313" key="7">
    <source>
        <dbReference type="EMBL" id="GAA2503316.1"/>
    </source>
</evidence>
<dbReference type="NCBIfam" id="NF010703">
    <property type="entry name" value="PRK14103.1"/>
    <property type="match status" value="1"/>
</dbReference>
<dbReference type="InterPro" id="IPR023149">
    <property type="entry name" value="Trans_acon_MeTrfase_C"/>
</dbReference>
<dbReference type="InterPro" id="IPR029063">
    <property type="entry name" value="SAM-dependent_MTases_sf"/>
</dbReference>
<name>A0ABN3MNA7_9ACTN</name>
<evidence type="ECO:0000259" key="6">
    <source>
        <dbReference type="Pfam" id="PF13649"/>
    </source>
</evidence>
<comment type="catalytic activity">
    <reaction evidence="5">
        <text>trans-aconitate + S-adenosyl-L-methionine = (E)-3-(methoxycarbonyl)pent-2-enedioate + S-adenosyl-L-homocysteine</text>
        <dbReference type="Rhea" id="RHEA:14969"/>
        <dbReference type="ChEBI" id="CHEBI:15708"/>
        <dbReference type="ChEBI" id="CHEBI:57470"/>
        <dbReference type="ChEBI" id="CHEBI:57856"/>
        <dbReference type="ChEBI" id="CHEBI:59789"/>
        <dbReference type="EC" id="2.1.1.144"/>
    </reaction>
</comment>
<sequence length="271" mass="29433">MSDTTWDPEQYLRHADHRTRALRDLLARVPNLPGDPPRITDLGCGPGNTTALLADRWPTALVTGLDNSAEMLAAARRYAGPTPGGGRVDFRPADATEWSPSPDEPCDLIVTNAALQWVPGHPDRFPDWIAGLAPGGVLALQVPDNFDAPTHTLLAELLSSPRWKARLGRLAHRPVHILDPAGYLDRLVALGCTADVWQTTYLQLLQGEDAVLEWTKGTALRPALTALADDPAAREELVGQYRDLLRGAYPPGPAGTVLPFRRTFAVARKEA</sequence>
<dbReference type="PANTHER" id="PTHR43861">
    <property type="entry name" value="TRANS-ACONITATE 2-METHYLTRANSFERASE-RELATED"/>
    <property type="match status" value="1"/>
</dbReference>
<comment type="subcellular location">
    <subcellularLocation>
        <location evidence="5">Cytoplasm</location>
    </subcellularLocation>
</comment>
<evidence type="ECO:0000256" key="3">
    <source>
        <dbReference type="ARBA" id="ARBA00022679"/>
    </source>
</evidence>
<keyword evidence="1 5" id="KW-0963">Cytoplasm</keyword>
<evidence type="ECO:0000256" key="2">
    <source>
        <dbReference type="ARBA" id="ARBA00022603"/>
    </source>
</evidence>
<organism evidence="7 8">
    <name type="scientific">Streptomyces thermolineatus</name>
    <dbReference type="NCBI Taxonomy" id="44033"/>
    <lineage>
        <taxon>Bacteria</taxon>
        <taxon>Bacillati</taxon>
        <taxon>Actinomycetota</taxon>
        <taxon>Actinomycetes</taxon>
        <taxon>Kitasatosporales</taxon>
        <taxon>Streptomycetaceae</taxon>
        <taxon>Streptomyces</taxon>
    </lineage>
</organism>